<proteinExistence type="predicted"/>
<dbReference type="SUPFAM" id="SSF52172">
    <property type="entry name" value="CheY-like"/>
    <property type="match status" value="1"/>
</dbReference>
<evidence type="ECO:0000313" key="3">
    <source>
        <dbReference type="EMBL" id="USS44839.1"/>
    </source>
</evidence>
<dbReference type="PROSITE" id="PS50110">
    <property type="entry name" value="RESPONSE_REGULATORY"/>
    <property type="match status" value="1"/>
</dbReference>
<accession>A0ABY5BDV5</accession>
<organism evidence="3 4">
    <name type="scientific">Burkholderia glumae</name>
    <name type="common">Pseudomonas glumae</name>
    <dbReference type="NCBI Taxonomy" id="337"/>
    <lineage>
        <taxon>Bacteria</taxon>
        <taxon>Pseudomonadati</taxon>
        <taxon>Pseudomonadota</taxon>
        <taxon>Betaproteobacteria</taxon>
        <taxon>Burkholderiales</taxon>
        <taxon>Burkholderiaceae</taxon>
        <taxon>Burkholderia</taxon>
    </lineage>
</organism>
<protein>
    <recommendedName>
        <fullName evidence="2">Response regulatory domain-containing protein</fullName>
    </recommendedName>
</protein>
<name>A0ABY5BDV5_BURGL</name>
<dbReference type="Proteomes" id="UP001056386">
    <property type="component" value="Chromosome 1"/>
</dbReference>
<sequence length="87" mass="9281">MSVCGGAEAAFALLKRAPPDIVVLDVVLGGALDGFEFCRVMRANERCAQVPAIFVIGQAGPQARARAACLPAWSWRSRYKTACCAPR</sequence>
<dbReference type="InterPro" id="IPR011006">
    <property type="entry name" value="CheY-like_superfamily"/>
</dbReference>
<gene>
    <name evidence="3" type="ORF">NFI99_24810</name>
</gene>
<evidence type="ECO:0000313" key="4">
    <source>
        <dbReference type="Proteomes" id="UP001056386"/>
    </source>
</evidence>
<evidence type="ECO:0000259" key="2">
    <source>
        <dbReference type="PROSITE" id="PS50110"/>
    </source>
</evidence>
<feature type="domain" description="Response regulatory" evidence="2">
    <location>
        <begin position="1"/>
        <end position="87"/>
    </location>
</feature>
<dbReference type="RefSeq" id="WP_230674498.1">
    <property type="nucleotide sequence ID" value="NZ_CP021074.1"/>
</dbReference>
<dbReference type="InterPro" id="IPR001789">
    <property type="entry name" value="Sig_transdc_resp-reg_receiver"/>
</dbReference>
<dbReference type="GeneID" id="93068738"/>
<dbReference type="EMBL" id="CP099587">
    <property type="protein sequence ID" value="USS44839.1"/>
    <property type="molecule type" value="Genomic_DNA"/>
</dbReference>
<feature type="modified residue" description="4-aspartylphosphate" evidence="1">
    <location>
        <position position="25"/>
    </location>
</feature>
<reference evidence="3" key="1">
    <citation type="submission" date="2022-06" db="EMBL/GenBank/DDBJ databases">
        <title>Draft genome sequence of Burkholderia glumae strain GR20004 isolated from rice panicle showing bacterial panicle blight.</title>
        <authorList>
            <person name="Choi S.Y."/>
            <person name="Lee Y.H."/>
        </authorList>
    </citation>
    <scope>NUCLEOTIDE SEQUENCE</scope>
    <source>
        <strain evidence="3">GR20004</strain>
    </source>
</reference>
<keyword evidence="4" id="KW-1185">Reference proteome</keyword>
<keyword evidence="1" id="KW-0597">Phosphoprotein</keyword>
<evidence type="ECO:0000256" key="1">
    <source>
        <dbReference type="PROSITE-ProRule" id="PRU00169"/>
    </source>
</evidence>
<dbReference type="Gene3D" id="3.40.50.2300">
    <property type="match status" value="1"/>
</dbReference>